<dbReference type="InterPro" id="IPR053147">
    <property type="entry name" value="Hsp_HslJ-like"/>
</dbReference>
<protein>
    <submittedName>
        <fullName evidence="2">META domain-containing protein</fullName>
    </submittedName>
</protein>
<name>A0ABZ2XU42_9RHOB</name>
<feature type="domain" description="DUF306" evidence="1">
    <location>
        <begin position="29"/>
        <end position="124"/>
    </location>
</feature>
<gene>
    <name evidence="2" type="ORF">QEZ52_03450</name>
</gene>
<dbReference type="EMBL" id="CP123584">
    <property type="protein sequence ID" value="WZK89620.1"/>
    <property type="molecule type" value="Genomic_DNA"/>
</dbReference>
<evidence type="ECO:0000313" key="2">
    <source>
        <dbReference type="EMBL" id="WZK89620.1"/>
    </source>
</evidence>
<dbReference type="Proteomes" id="UP001623232">
    <property type="component" value="Chromosome"/>
</dbReference>
<dbReference type="Pfam" id="PF03724">
    <property type="entry name" value="META"/>
    <property type="match status" value="1"/>
</dbReference>
<reference evidence="2 3" key="1">
    <citation type="submission" date="2023-04" db="EMBL/GenBank/DDBJ databases">
        <title>Complete genome sequence of Alisedimentitalea scapharcae.</title>
        <authorList>
            <person name="Rong J.-C."/>
            <person name="Yi M.-L."/>
            <person name="Zhao Q."/>
        </authorList>
    </citation>
    <scope>NUCLEOTIDE SEQUENCE [LARGE SCALE GENOMIC DNA]</scope>
    <source>
        <strain evidence="2 3">KCTC 42119</strain>
    </source>
</reference>
<evidence type="ECO:0000259" key="1">
    <source>
        <dbReference type="Pfam" id="PF03724"/>
    </source>
</evidence>
<organism evidence="2 3">
    <name type="scientific">Aliisedimentitalea scapharcae</name>
    <dbReference type="NCBI Taxonomy" id="1524259"/>
    <lineage>
        <taxon>Bacteria</taxon>
        <taxon>Pseudomonadati</taxon>
        <taxon>Pseudomonadota</taxon>
        <taxon>Alphaproteobacteria</taxon>
        <taxon>Rhodobacterales</taxon>
        <taxon>Roseobacteraceae</taxon>
        <taxon>Aliisedimentitalea</taxon>
    </lineage>
</organism>
<dbReference type="PANTHER" id="PTHR35535">
    <property type="entry name" value="HEAT SHOCK PROTEIN HSLJ"/>
    <property type="match status" value="1"/>
</dbReference>
<sequence length="129" mass="14122">MRFMMILAFLIPGACQSDETVSGYGGGDRVWTLVEIDGQPFASRATLTFPDRGQIAGQAPCNRYSAIMEAPYPWFDTGPVIATRMACPDLDAEDLFLSTLDAMTESEVSGNTLVLRAEDGREMLFKADE</sequence>
<accession>A0ABZ2XU42</accession>
<proteinExistence type="predicted"/>
<dbReference type="InterPro" id="IPR038670">
    <property type="entry name" value="HslJ-like_sf"/>
</dbReference>
<keyword evidence="3" id="KW-1185">Reference proteome</keyword>
<dbReference type="RefSeq" id="WP_406648006.1">
    <property type="nucleotide sequence ID" value="NZ_CP123584.1"/>
</dbReference>
<dbReference type="Gene3D" id="2.40.128.270">
    <property type="match status" value="1"/>
</dbReference>
<dbReference type="InterPro" id="IPR005184">
    <property type="entry name" value="DUF306_Meta_HslJ"/>
</dbReference>
<evidence type="ECO:0000313" key="3">
    <source>
        <dbReference type="Proteomes" id="UP001623232"/>
    </source>
</evidence>
<dbReference type="PANTHER" id="PTHR35535:SF1">
    <property type="entry name" value="HEAT SHOCK PROTEIN HSLJ"/>
    <property type="match status" value="1"/>
</dbReference>